<evidence type="ECO:0000313" key="3">
    <source>
        <dbReference type="EnsemblPlants" id="MELO3C029386.2.1"/>
    </source>
</evidence>
<dbReference type="PANTHER" id="PTHR31338">
    <property type="entry name" value="POLYKETIDE CYCLASE/DEHYDRASE AND LIPID TRANSPORT SUPERFAMILY PROTEIN"/>
    <property type="match status" value="1"/>
</dbReference>
<dbReference type="Gramene" id="MELO3C029386.2.1">
    <property type="protein sequence ID" value="MELO3C029386.2.1"/>
    <property type="gene ID" value="MELO3C029386.2"/>
</dbReference>
<evidence type="ECO:0000259" key="2">
    <source>
        <dbReference type="SMART" id="SM01037"/>
    </source>
</evidence>
<dbReference type="SMART" id="SM01037">
    <property type="entry name" value="Bet_v_1"/>
    <property type="match status" value="1"/>
</dbReference>
<dbReference type="InterPro" id="IPR023393">
    <property type="entry name" value="START-like_dom_sf"/>
</dbReference>
<reference evidence="3" key="1">
    <citation type="submission" date="2023-03" db="UniProtKB">
        <authorList>
            <consortium name="EnsemblPlants"/>
        </authorList>
    </citation>
    <scope>IDENTIFICATION</scope>
</reference>
<feature type="domain" description="Bet v I/Major latex protein" evidence="2">
    <location>
        <begin position="2"/>
        <end position="152"/>
    </location>
</feature>
<dbReference type="InterPro" id="IPR000916">
    <property type="entry name" value="Bet_v_I/MLP"/>
</dbReference>
<dbReference type="InterPro" id="IPR052006">
    <property type="entry name" value="MLP-like"/>
</dbReference>
<dbReference type="Pfam" id="PF00407">
    <property type="entry name" value="Bet_v_1"/>
    <property type="match status" value="1"/>
</dbReference>
<gene>
    <name evidence="3" type="primary">103491918</name>
</gene>
<proteinExistence type="inferred from homology"/>
<dbReference type="SUPFAM" id="SSF55961">
    <property type="entry name" value="Bet v1-like"/>
    <property type="match status" value="1"/>
</dbReference>
<protein>
    <recommendedName>
        <fullName evidence="2">Bet v I/Major latex protein domain-containing protein</fullName>
    </recommendedName>
</protein>
<dbReference type="PANTHER" id="PTHR31338:SF20">
    <property type="entry name" value="BET V I_MAJOR LATEX PROTEIN DOMAIN-CONTAINING PROTEIN"/>
    <property type="match status" value="1"/>
</dbReference>
<evidence type="ECO:0000256" key="1">
    <source>
        <dbReference type="ARBA" id="ARBA00038242"/>
    </source>
</evidence>
<dbReference type="EnsemblPlants" id="MELO3C029386.2.1">
    <property type="protein sequence ID" value="MELO3C029386.2.1"/>
    <property type="gene ID" value="MELO3C029386.2"/>
</dbReference>
<name>A0A1S3BNV8_CUCME</name>
<dbReference type="Gene3D" id="3.30.530.20">
    <property type="match status" value="1"/>
</dbReference>
<organism evidence="3">
    <name type="scientific">Cucumis melo</name>
    <name type="common">Muskmelon</name>
    <dbReference type="NCBI Taxonomy" id="3656"/>
    <lineage>
        <taxon>Eukaryota</taxon>
        <taxon>Viridiplantae</taxon>
        <taxon>Streptophyta</taxon>
        <taxon>Embryophyta</taxon>
        <taxon>Tracheophyta</taxon>
        <taxon>Spermatophyta</taxon>
        <taxon>Magnoliopsida</taxon>
        <taxon>eudicotyledons</taxon>
        <taxon>Gunneridae</taxon>
        <taxon>Pentapetalae</taxon>
        <taxon>rosids</taxon>
        <taxon>fabids</taxon>
        <taxon>Cucurbitales</taxon>
        <taxon>Cucurbitaceae</taxon>
        <taxon>Benincaseae</taxon>
        <taxon>Cucumis</taxon>
    </lineage>
</organism>
<sequence length="152" mass="17826">MSCVKKITEPVEMNIDCEKYYYFIKNTVYHIPNITSTIQNVSVHEGDWDNSSHESIKVWNYNIDGKAEVLKERPEFDDEKHLFSFTAIEGDVLEKYKSLKISHHPVQKGPKQCVVYISIEYEKYDPTTPDPYNYLQLIANFIKDAEAYLIHN</sequence>
<dbReference type="GO" id="GO:0006952">
    <property type="term" value="P:defense response"/>
    <property type="evidence" value="ECO:0007669"/>
    <property type="project" value="InterPro"/>
</dbReference>
<accession>A0A1S3BNV8</accession>
<comment type="similarity">
    <text evidence="1">Belongs to the MLP family.</text>
</comment>
<dbReference type="SMR" id="A0A1S3BNV8"/>
<dbReference type="AlphaFoldDB" id="A0A1S3BNV8"/>